<keyword evidence="1" id="KW-0472">Membrane</keyword>
<name>A0A5K7ZSX6_9BACT</name>
<organism evidence="2 3">
    <name type="scientific">Desulfosarcina ovata subsp. sediminis</name>
    <dbReference type="NCBI Taxonomy" id="885957"/>
    <lineage>
        <taxon>Bacteria</taxon>
        <taxon>Pseudomonadati</taxon>
        <taxon>Thermodesulfobacteriota</taxon>
        <taxon>Desulfobacteria</taxon>
        <taxon>Desulfobacterales</taxon>
        <taxon>Desulfosarcinaceae</taxon>
        <taxon>Desulfosarcina</taxon>
    </lineage>
</organism>
<accession>A0A5K7ZSX6</accession>
<keyword evidence="1" id="KW-1133">Transmembrane helix</keyword>
<sequence length="182" mass="20250">MTLGSTIRGIGLGLAAVALYTTITAGAAVARDLRKFNAKVFRDPSSVIELNESYRTTPEGYWWLCAARAIIDGHYKKHVDPSKQSIHFIVIGEKNIGVNVLDAFDRYTAKECTTDKNGNPIDRDKDGFGDDCIYTPILIPKEILEQADKDGYESAPGKKMINPHEAYSYLESVAEEVSKKWF</sequence>
<evidence type="ECO:0000313" key="2">
    <source>
        <dbReference type="EMBL" id="BBO83310.1"/>
    </source>
</evidence>
<dbReference type="EMBL" id="AP021876">
    <property type="protein sequence ID" value="BBO83310.1"/>
    <property type="molecule type" value="Genomic_DNA"/>
</dbReference>
<dbReference type="KEGG" id="dov:DSCO28_38760"/>
<dbReference type="Proteomes" id="UP000425960">
    <property type="component" value="Chromosome"/>
</dbReference>
<dbReference type="RefSeq" id="WP_155323563.1">
    <property type="nucleotide sequence ID" value="NZ_AP021876.1"/>
</dbReference>
<reference evidence="2 3" key="1">
    <citation type="submission" date="2019-11" db="EMBL/GenBank/DDBJ databases">
        <title>Comparative genomics of hydrocarbon-degrading Desulfosarcina strains.</title>
        <authorList>
            <person name="Watanabe M."/>
            <person name="Kojima H."/>
            <person name="Fukui M."/>
        </authorList>
    </citation>
    <scope>NUCLEOTIDE SEQUENCE [LARGE SCALE GENOMIC DNA]</scope>
    <source>
        <strain evidence="2 3">28bB2T</strain>
    </source>
</reference>
<protein>
    <submittedName>
        <fullName evidence="2">Uncharacterized protein</fullName>
    </submittedName>
</protein>
<feature type="transmembrane region" description="Helical" evidence="1">
    <location>
        <begin position="6"/>
        <end position="30"/>
    </location>
</feature>
<evidence type="ECO:0000313" key="3">
    <source>
        <dbReference type="Proteomes" id="UP000425960"/>
    </source>
</evidence>
<proteinExistence type="predicted"/>
<keyword evidence="1" id="KW-0812">Transmembrane</keyword>
<dbReference type="AlphaFoldDB" id="A0A5K7ZSX6"/>
<evidence type="ECO:0000256" key="1">
    <source>
        <dbReference type="SAM" id="Phobius"/>
    </source>
</evidence>
<gene>
    <name evidence="2" type="ORF">DSCO28_38760</name>
</gene>